<feature type="region of interest" description="Disordered" evidence="1">
    <location>
        <begin position="345"/>
        <end position="365"/>
    </location>
</feature>
<comment type="caution">
    <text evidence="2">The sequence shown here is derived from an EMBL/GenBank/DDBJ whole genome shotgun (WGS) entry which is preliminary data.</text>
</comment>
<dbReference type="EMBL" id="CAKOAT010090599">
    <property type="protein sequence ID" value="CAH8320136.1"/>
    <property type="molecule type" value="Genomic_DNA"/>
</dbReference>
<organism evidence="2 3">
    <name type="scientific">Eruca vesicaria subsp. sativa</name>
    <name type="common">Garden rocket</name>
    <name type="synonym">Eruca sativa</name>
    <dbReference type="NCBI Taxonomy" id="29727"/>
    <lineage>
        <taxon>Eukaryota</taxon>
        <taxon>Viridiplantae</taxon>
        <taxon>Streptophyta</taxon>
        <taxon>Embryophyta</taxon>
        <taxon>Tracheophyta</taxon>
        <taxon>Spermatophyta</taxon>
        <taxon>Magnoliopsida</taxon>
        <taxon>eudicotyledons</taxon>
        <taxon>Gunneridae</taxon>
        <taxon>Pentapetalae</taxon>
        <taxon>rosids</taxon>
        <taxon>malvids</taxon>
        <taxon>Brassicales</taxon>
        <taxon>Brassicaceae</taxon>
        <taxon>Brassiceae</taxon>
        <taxon>Eruca</taxon>
    </lineage>
</organism>
<evidence type="ECO:0000313" key="2">
    <source>
        <dbReference type="EMBL" id="CAH8320136.1"/>
    </source>
</evidence>
<feature type="region of interest" description="Disordered" evidence="1">
    <location>
        <begin position="302"/>
        <end position="326"/>
    </location>
</feature>
<accession>A0ABC8JFB6</accession>
<proteinExistence type="predicted"/>
<sequence>MARRRSTRGKDPVDGLTVMDVYKAENNPGLVVQPTMEITGERVERWGVFDEKYDKKVENMKRLLEEGYCFTKADWGGGDAGGPLFLYEAAGKKNKRQLKDEDESDGEPVLKQRRMSEYYERLVIGDREKQAAIERRLEEVCEEVVKLKVVTEKQAKKIDKLKQIVASRSGMKRRKLKKRNVRKASDTVVHADGDGRALLVPSVGEGEGVIQNQGDDVLNDVSMTGTNDSDEGLGREESSSLEKLVGGLIGEIGDVGEGNRIEVAEVDVGIEAINRVVTDDTHNEIDGDVNGLQQQTSLAQCEETEKDVGEGGEKSGPGETENKVEEAKQKVEGTLVNINELVSDATVAEDEESGSGDELTEEEEVDNVKAPVMELSDSPILKSAKHQPVPEEEELAALLLARNQYNVSDTLPMIEDPDYPFFKKVLQANKKAIHLNAGGENLDNQFFLELATPQKWVSSTVW</sequence>
<feature type="compositionally biased region" description="Acidic residues" evidence="1">
    <location>
        <begin position="347"/>
        <end position="365"/>
    </location>
</feature>
<feature type="region of interest" description="Disordered" evidence="1">
    <location>
        <begin position="218"/>
        <end position="238"/>
    </location>
</feature>
<gene>
    <name evidence="2" type="ORF">ERUC_LOCUS8687</name>
</gene>
<reference evidence="2 3" key="1">
    <citation type="submission" date="2022-03" db="EMBL/GenBank/DDBJ databases">
        <authorList>
            <person name="Macdonald S."/>
            <person name="Ahmed S."/>
            <person name="Newling K."/>
        </authorList>
    </citation>
    <scope>NUCLEOTIDE SEQUENCE [LARGE SCALE GENOMIC DNA]</scope>
</reference>
<dbReference type="AlphaFoldDB" id="A0ABC8JFB6"/>
<evidence type="ECO:0000313" key="3">
    <source>
        <dbReference type="Proteomes" id="UP001642260"/>
    </source>
</evidence>
<dbReference type="Proteomes" id="UP001642260">
    <property type="component" value="Unassembled WGS sequence"/>
</dbReference>
<evidence type="ECO:0000256" key="1">
    <source>
        <dbReference type="SAM" id="MobiDB-lite"/>
    </source>
</evidence>
<keyword evidence="3" id="KW-1185">Reference proteome</keyword>
<protein>
    <submittedName>
        <fullName evidence="2">Uncharacterized protein</fullName>
    </submittedName>
</protein>
<name>A0ABC8JFB6_ERUVS</name>